<comment type="caution">
    <text evidence="3">The sequence shown here is derived from an EMBL/GenBank/DDBJ whole genome shotgun (WGS) entry which is preliminary data.</text>
</comment>
<comment type="similarity">
    <text evidence="1">Belongs to the short-chain dehydrogenases/reductases (SDR) family.</text>
</comment>
<dbReference type="Pfam" id="PF00106">
    <property type="entry name" value="adh_short"/>
    <property type="match status" value="1"/>
</dbReference>
<protein>
    <submittedName>
        <fullName evidence="3">NAD-P-binding protein</fullName>
    </submittedName>
</protein>
<keyword evidence="2" id="KW-0560">Oxidoreductase</keyword>
<evidence type="ECO:0000313" key="4">
    <source>
        <dbReference type="Proteomes" id="UP000774617"/>
    </source>
</evidence>
<organism evidence="3 4">
    <name type="scientific">Macrophomina phaseolina</name>
    <dbReference type="NCBI Taxonomy" id="35725"/>
    <lineage>
        <taxon>Eukaryota</taxon>
        <taxon>Fungi</taxon>
        <taxon>Dikarya</taxon>
        <taxon>Ascomycota</taxon>
        <taxon>Pezizomycotina</taxon>
        <taxon>Dothideomycetes</taxon>
        <taxon>Dothideomycetes incertae sedis</taxon>
        <taxon>Botryosphaeriales</taxon>
        <taxon>Botryosphaeriaceae</taxon>
        <taxon>Macrophomina</taxon>
    </lineage>
</organism>
<dbReference type="Proteomes" id="UP000774617">
    <property type="component" value="Unassembled WGS sequence"/>
</dbReference>
<dbReference type="EMBL" id="JAGTJR010000010">
    <property type="protein sequence ID" value="KAH7053406.1"/>
    <property type="molecule type" value="Genomic_DNA"/>
</dbReference>
<evidence type="ECO:0000256" key="1">
    <source>
        <dbReference type="ARBA" id="ARBA00006484"/>
    </source>
</evidence>
<evidence type="ECO:0000313" key="3">
    <source>
        <dbReference type="EMBL" id="KAH7053406.1"/>
    </source>
</evidence>
<reference evidence="3 4" key="1">
    <citation type="journal article" date="2021" name="Nat. Commun.">
        <title>Genetic determinants of endophytism in the Arabidopsis root mycobiome.</title>
        <authorList>
            <person name="Mesny F."/>
            <person name="Miyauchi S."/>
            <person name="Thiergart T."/>
            <person name="Pickel B."/>
            <person name="Atanasova L."/>
            <person name="Karlsson M."/>
            <person name="Huettel B."/>
            <person name="Barry K.W."/>
            <person name="Haridas S."/>
            <person name="Chen C."/>
            <person name="Bauer D."/>
            <person name="Andreopoulos W."/>
            <person name="Pangilinan J."/>
            <person name="LaButti K."/>
            <person name="Riley R."/>
            <person name="Lipzen A."/>
            <person name="Clum A."/>
            <person name="Drula E."/>
            <person name="Henrissat B."/>
            <person name="Kohler A."/>
            <person name="Grigoriev I.V."/>
            <person name="Martin F.M."/>
            <person name="Hacquard S."/>
        </authorList>
    </citation>
    <scope>NUCLEOTIDE SEQUENCE [LARGE SCALE GENOMIC DNA]</scope>
    <source>
        <strain evidence="3 4">MPI-SDFR-AT-0080</strain>
    </source>
</reference>
<dbReference type="PANTHER" id="PTHR42901:SF1">
    <property type="entry name" value="ALCOHOL DEHYDROGENASE"/>
    <property type="match status" value="1"/>
</dbReference>
<dbReference type="InterPro" id="IPR036291">
    <property type="entry name" value="NAD(P)-bd_dom_sf"/>
</dbReference>
<accession>A0ABQ8GEQ5</accession>
<dbReference type="Gene3D" id="3.40.50.720">
    <property type="entry name" value="NAD(P)-binding Rossmann-like Domain"/>
    <property type="match status" value="1"/>
</dbReference>
<proteinExistence type="inferred from homology"/>
<dbReference type="PANTHER" id="PTHR42901">
    <property type="entry name" value="ALCOHOL DEHYDROGENASE"/>
    <property type="match status" value="1"/>
</dbReference>
<dbReference type="InterPro" id="IPR002347">
    <property type="entry name" value="SDR_fam"/>
</dbReference>
<keyword evidence="4" id="KW-1185">Reference proteome</keyword>
<gene>
    <name evidence="3" type="ORF">B0J12DRAFT_571647</name>
</gene>
<dbReference type="PRINTS" id="PR00081">
    <property type="entry name" value="GDHRDH"/>
</dbReference>
<evidence type="ECO:0000256" key="2">
    <source>
        <dbReference type="ARBA" id="ARBA00023002"/>
    </source>
</evidence>
<dbReference type="CDD" id="cd05233">
    <property type="entry name" value="SDR_c"/>
    <property type="match status" value="1"/>
</dbReference>
<dbReference type="SUPFAM" id="SSF51735">
    <property type="entry name" value="NAD(P)-binding Rossmann-fold domains"/>
    <property type="match status" value="1"/>
</dbReference>
<sequence length="284" mass="30940">MSQTPNQALLNSGLNFTPTIHNDTYPFMDPTNPKAGAVPAGRSIFIIGASKGIERARPRCRTYARAGFTKIGIGAGSPLASLAAEIAAAASSISSAFAGKLDVLVANAGYLEAWLPASEIDLDDWWRSYEVNVLGTFLTHRFFAPLVRASELRTVLVVSSIASHVLAVGGMAYSGAKLALLRFAERIMLEEEEKGTGLLACSVHPGGVQTELTSAVAEEMGKRVLVDKVELAADSMVWLTRERREWLARRFVSCTWDMQELEQKREKIEKGDLRKVRMAVELGN</sequence>
<name>A0ABQ8GEQ5_9PEZI</name>